<dbReference type="Proteomes" id="UP000276133">
    <property type="component" value="Unassembled WGS sequence"/>
</dbReference>
<keyword evidence="3" id="KW-1185">Reference proteome</keyword>
<organism evidence="2 3">
    <name type="scientific">Brachionus plicatilis</name>
    <name type="common">Marine rotifer</name>
    <name type="synonym">Brachionus muelleri</name>
    <dbReference type="NCBI Taxonomy" id="10195"/>
    <lineage>
        <taxon>Eukaryota</taxon>
        <taxon>Metazoa</taxon>
        <taxon>Spiralia</taxon>
        <taxon>Gnathifera</taxon>
        <taxon>Rotifera</taxon>
        <taxon>Eurotatoria</taxon>
        <taxon>Monogononta</taxon>
        <taxon>Pseudotrocha</taxon>
        <taxon>Ploima</taxon>
        <taxon>Brachionidae</taxon>
        <taxon>Brachionus</taxon>
    </lineage>
</organism>
<keyword evidence="1" id="KW-1133">Transmembrane helix</keyword>
<evidence type="ECO:0000313" key="2">
    <source>
        <dbReference type="EMBL" id="RNA21993.1"/>
    </source>
</evidence>
<name>A0A3M7REJ9_BRAPC</name>
<gene>
    <name evidence="2" type="ORF">BpHYR1_007495</name>
</gene>
<sequence length="74" mass="8338">MPLSQYSGFQETNFQVALDSASESKRTEPLMRQEAFSDGTKRRLRELVVTSCFPLGTFAIYLFSSSIGYQAFSI</sequence>
<dbReference type="EMBL" id="REGN01003553">
    <property type="protein sequence ID" value="RNA21993.1"/>
    <property type="molecule type" value="Genomic_DNA"/>
</dbReference>
<reference evidence="2 3" key="1">
    <citation type="journal article" date="2018" name="Sci. Rep.">
        <title>Genomic signatures of local adaptation to the degree of environmental predictability in rotifers.</title>
        <authorList>
            <person name="Franch-Gras L."/>
            <person name="Hahn C."/>
            <person name="Garcia-Roger E.M."/>
            <person name="Carmona M.J."/>
            <person name="Serra M."/>
            <person name="Gomez A."/>
        </authorList>
    </citation>
    <scope>NUCLEOTIDE SEQUENCE [LARGE SCALE GENOMIC DNA]</scope>
    <source>
        <strain evidence="2">HYR1</strain>
    </source>
</reference>
<keyword evidence="1" id="KW-0472">Membrane</keyword>
<accession>A0A3M7REJ9</accession>
<comment type="caution">
    <text evidence="2">The sequence shown here is derived from an EMBL/GenBank/DDBJ whole genome shotgun (WGS) entry which is preliminary data.</text>
</comment>
<proteinExistence type="predicted"/>
<keyword evidence="1" id="KW-0812">Transmembrane</keyword>
<protein>
    <submittedName>
        <fullName evidence="2">Uncharacterized protein</fullName>
    </submittedName>
</protein>
<feature type="transmembrane region" description="Helical" evidence="1">
    <location>
        <begin position="47"/>
        <end position="72"/>
    </location>
</feature>
<evidence type="ECO:0000256" key="1">
    <source>
        <dbReference type="SAM" id="Phobius"/>
    </source>
</evidence>
<dbReference type="AlphaFoldDB" id="A0A3M7REJ9"/>
<evidence type="ECO:0000313" key="3">
    <source>
        <dbReference type="Proteomes" id="UP000276133"/>
    </source>
</evidence>